<name>L8E9A0_HUMAN</name>
<gene>
    <name evidence="2" type="primary">RASL10A</name>
</gene>
<evidence type="ECO:0000256" key="1">
    <source>
        <dbReference type="SAM" id="MobiDB-lite"/>
    </source>
</evidence>
<dbReference type="EMBL" id="HF583431">
    <property type="protein sequence ID" value="CCQ42928.1"/>
    <property type="molecule type" value="Genomic_DNA"/>
</dbReference>
<protein>
    <submittedName>
        <fullName evidence="2">Alternative protein RASL10A</fullName>
    </submittedName>
</protein>
<proteinExistence type="predicted"/>
<reference evidence="2" key="1">
    <citation type="journal article" date="2013" name="PLoS ONE">
        <title>Direct detection of alternative open reading frames translation products in human significantly expands the proteome.</title>
        <authorList>
            <person name="Vanderperre B."/>
            <person name="Lucier J.-F."/>
            <person name="Motard J."/>
            <person name="Tremblay G."/>
            <person name="Vanderperre S."/>
            <person name="Wisztorski M."/>
            <person name="Salzet M."/>
            <person name="Boisvert F.-M."/>
            <person name="Roucou X."/>
        </authorList>
    </citation>
    <scope>NUCLEOTIDE SEQUENCE</scope>
</reference>
<accession>L8E9A0</accession>
<dbReference type="PeptideAtlas" id="L8E9A0"/>
<dbReference type="ChiTaRS" id="RASL10A">
    <property type="organism name" value="human"/>
</dbReference>
<organism evidence="2">
    <name type="scientific">Homo sapiens</name>
    <name type="common">Human</name>
    <dbReference type="NCBI Taxonomy" id="9606"/>
    <lineage>
        <taxon>Eukaryota</taxon>
        <taxon>Metazoa</taxon>
        <taxon>Chordata</taxon>
        <taxon>Craniata</taxon>
        <taxon>Vertebrata</taxon>
        <taxon>Euteleostomi</taxon>
        <taxon>Mammalia</taxon>
        <taxon>Eutheria</taxon>
        <taxon>Euarchontoglires</taxon>
        <taxon>Primates</taxon>
        <taxon>Haplorrhini</taxon>
        <taxon>Catarrhini</taxon>
        <taxon>Hominidae</taxon>
        <taxon>Homo</taxon>
    </lineage>
</organism>
<evidence type="ECO:0000313" key="2">
    <source>
        <dbReference type="EMBL" id="CCQ42928.1"/>
    </source>
</evidence>
<dbReference type="OrthoDB" id="299781at2759"/>
<sequence length="42" mass="4864">MNLTGNTQPAPGASLDIFFMPHLPRDNKRENNLKKKKKKKKK</sequence>
<feature type="region of interest" description="Disordered" evidence="1">
    <location>
        <begin position="1"/>
        <end position="42"/>
    </location>
</feature>
<feature type="compositionally biased region" description="Basic and acidic residues" evidence="1">
    <location>
        <begin position="23"/>
        <end position="33"/>
    </location>
</feature>
<dbReference type="AlphaFoldDB" id="L8E9A0"/>